<organism evidence="1 2">
    <name type="scientific">Myroides odoratimimus</name>
    <dbReference type="NCBI Taxonomy" id="76832"/>
    <lineage>
        <taxon>Bacteria</taxon>
        <taxon>Pseudomonadati</taxon>
        <taxon>Bacteroidota</taxon>
        <taxon>Flavobacteriia</taxon>
        <taxon>Flavobacteriales</taxon>
        <taxon>Flavobacteriaceae</taxon>
        <taxon>Myroides</taxon>
    </lineage>
</organism>
<dbReference type="eggNOG" id="ENOG502ZBSN">
    <property type="taxonomic scope" value="Bacteria"/>
</dbReference>
<evidence type="ECO:0000313" key="1">
    <source>
        <dbReference type="EMBL" id="ALU25373.1"/>
    </source>
</evidence>
<dbReference type="Proteomes" id="UP000069030">
    <property type="component" value="Chromosome"/>
</dbReference>
<accession>A0A0U2N2R9</accession>
<dbReference type="KEGG" id="mod:AS202_04040"/>
<proteinExistence type="predicted"/>
<reference evidence="1 2" key="1">
    <citation type="journal article" date="2016" name="J. Zhejiang Univ. Sci. B">
        <title>Antibiotic resistance mechanisms of Myroides sp.</title>
        <authorList>
            <person name="Hu S."/>
            <person name="Yuan S."/>
            <person name="Qu H."/>
            <person name="Jiang T."/>
            <person name="Zhou Y."/>
            <person name="Wang M."/>
            <person name="Ming D."/>
        </authorList>
    </citation>
    <scope>NUCLEOTIDE SEQUENCE [LARGE SCALE GENOMIC DNA]</scope>
    <source>
        <strain evidence="1 2">PR63039</strain>
    </source>
</reference>
<protein>
    <submittedName>
        <fullName evidence="1">Uncharacterized protein</fullName>
    </submittedName>
</protein>
<gene>
    <name evidence="1" type="ORF">AS202_04040</name>
</gene>
<name>A0A0U2N2R9_9FLAO</name>
<dbReference type="EMBL" id="CP013690">
    <property type="protein sequence ID" value="ALU25373.1"/>
    <property type="molecule type" value="Genomic_DNA"/>
</dbReference>
<dbReference type="AlphaFoldDB" id="A0A0U2N2R9"/>
<sequence>MKRLSTLVVFFFDLKCKYNRPIYDMKKTLFIFTLLALVGCKETKEKEVIPEVKPSTEEVVTATEEEKPALTIYGKEENIILDILIPRYYDKDFHQEEFNKVNDKWLAFEEKKGLFQVIKADYAISEEMNECTESEQLGIFSTGPVEPIFFLGPNAMIKKGTKTALNIKEQPLWPDAPQEYLFNGKQYILRAEGEQVDSYDYTDDSGKTKKYKKFKDYKLYLTVNGEAEQVILDIPSFNDTFVQLLFVGDLDGDGNLDFVFDASPEYEIQSVEVYLSKGAQHFIYLAGAISVDFSC</sequence>
<evidence type="ECO:0000313" key="2">
    <source>
        <dbReference type="Proteomes" id="UP000069030"/>
    </source>
</evidence>